<proteinExistence type="predicted"/>
<reference evidence="1" key="1">
    <citation type="journal article" date="2012" name="Nat. Biotechnol.">
        <title>Reference genome sequence of the model plant Setaria.</title>
        <authorList>
            <person name="Bennetzen J.L."/>
            <person name="Schmutz J."/>
            <person name="Wang H."/>
            <person name="Percifield R."/>
            <person name="Hawkins J."/>
            <person name="Pontaroli A.C."/>
            <person name="Estep M."/>
            <person name="Feng L."/>
            <person name="Vaughn J.N."/>
            <person name="Grimwood J."/>
            <person name="Jenkins J."/>
            <person name="Barry K."/>
            <person name="Lindquist E."/>
            <person name="Hellsten U."/>
            <person name="Deshpande S."/>
            <person name="Wang X."/>
            <person name="Wu X."/>
            <person name="Mitros T."/>
            <person name="Triplett J."/>
            <person name="Yang X."/>
            <person name="Ye C.Y."/>
            <person name="Mauro-Herrera M."/>
            <person name="Wang L."/>
            <person name="Li P."/>
            <person name="Sharma M."/>
            <person name="Sharma R."/>
            <person name="Ronald P.C."/>
            <person name="Panaud O."/>
            <person name="Kellogg E.A."/>
            <person name="Brutnell T.P."/>
            <person name="Doust A.N."/>
            <person name="Tuskan G.A."/>
            <person name="Rokhsar D."/>
            <person name="Devos K.M."/>
        </authorList>
    </citation>
    <scope>NUCLEOTIDE SEQUENCE [LARGE SCALE GENOMIC DNA]</scope>
    <source>
        <strain evidence="1">Yugu1</strain>
    </source>
</reference>
<sequence length="53" mass="5846">MSNNYPIHYEHGLGFPLICSMPLRLSATTAPARTSTPCLSSPNVRAVRRCQTQ</sequence>
<reference evidence="1" key="2">
    <citation type="submission" date="2015-07" db="EMBL/GenBank/DDBJ databases">
        <authorList>
            <person name="Noorani M."/>
        </authorList>
    </citation>
    <scope>NUCLEOTIDE SEQUENCE</scope>
    <source>
        <strain evidence="1">Yugu1</strain>
    </source>
</reference>
<organism evidence="1">
    <name type="scientific">Setaria italica</name>
    <name type="common">Foxtail millet</name>
    <name type="synonym">Panicum italicum</name>
    <dbReference type="NCBI Taxonomy" id="4555"/>
    <lineage>
        <taxon>Eukaryota</taxon>
        <taxon>Viridiplantae</taxon>
        <taxon>Streptophyta</taxon>
        <taxon>Embryophyta</taxon>
        <taxon>Tracheophyta</taxon>
        <taxon>Spermatophyta</taxon>
        <taxon>Magnoliopsida</taxon>
        <taxon>Liliopsida</taxon>
        <taxon>Poales</taxon>
        <taxon>Poaceae</taxon>
        <taxon>PACMAD clade</taxon>
        <taxon>Panicoideae</taxon>
        <taxon>Panicodae</taxon>
        <taxon>Paniceae</taxon>
        <taxon>Cenchrinae</taxon>
        <taxon>Setaria</taxon>
    </lineage>
</organism>
<dbReference type="AlphaFoldDB" id="A0A368PJF0"/>
<protein>
    <submittedName>
        <fullName evidence="1">Uncharacterized protein</fullName>
    </submittedName>
</protein>
<dbReference type="EMBL" id="CM003528">
    <property type="protein sequence ID" value="RCV05170.1"/>
    <property type="molecule type" value="Genomic_DNA"/>
</dbReference>
<gene>
    <name evidence="1" type="ORF">SETIT_1G061400v2</name>
</gene>
<accession>A0A368PJF0</accession>
<evidence type="ECO:0000313" key="1">
    <source>
        <dbReference type="EMBL" id="RCV05170.1"/>
    </source>
</evidence>
<name>A0A368PJF0_SETIT</name>